<protein>
    <submittedName>
        <fullName evidence="1">6131_t:CDS:1</fullName>
    </submittedName>
</protein>
<accession>A0ACA9L2T9</accession>
<gene>
    <name evidence="1" type="ORF">ACOLOM_LOCUS2876</name>
</gene>
<dbReference type="Proteomes" id="UP000789525">
    <property type="component" value="Unassembled WGS sequence"/>
</dbReference>
<comment type="caution">
    <text evidence="1">The sequence shown here is derived from an EMBL/GenBank/DDBJ whole genome shotgun (WGS) entry which is preliminary data.</text>
</comment>
<organism evidence="1 2">
    <name type="scientific">Acaulospora colombiana</name>
    <dbReference type="NCBI Taxonomy" id="27376"/>
    <lineage>
        <taxon>Eukaryota</taxon>
        <taxon>Fungi</taxon>
        <taxon>Fungi incertae sedis</taxon>
        <taxon>Mucoromycota</taxon>
        <taxon>Glomeromycotina</taxon>
        <taxon>Glomeromycetes</taxon>
        <taxon>Diversisporales</taxon>
        <taxon>Acaulosporaceae</taxon>
        <taxon>Acaulospora</taxon>
    </lineage>
</organism>
<evidence type="ECO:0000313" key="1">
    <source>
        <dbReference type="EMBL" id="CAG8502828.1"/>
    </source>
</evidence>
<proteinExistence type="predicted"/>
<dbReference type="EMBL" id="CAJVPT010003968">
    <property type="protein sequence ID" value="CAG8502828.1"/>
    <property type="molecule type" value="Genomic_DNA"/>
</dbReference>
<reference evidence="1" key="1">
    <citation type="submission" date="2021-06" db="EMBL/GenBank/DDBJ databases">
        <authorList>
            <person name="Kallberg Y."/>
            <person name="Tangrot J."/>
            <person name="Rosling A."/>
        </authorList>
    </citation>
    <scope>NUCLEOTIDE SEQUENCE</scope>
    <source>
        <strain evidence="1">CL356</strain>
    </source>
</reference>
<evidence type="ECO:0000313" key="2">
    <source>
        <dbReference type="Proteomes" id="UP000789525"/>
    </source>
</evidence>
<name>A0ACA9L2T9_9GLOM</name>
<sequence length="91" mass="10283">MADIVIVDYIVGIMVREVTGSILDGYLHVRWPKLKKSINPPKRQAERDLSEKVLAHIQKRFEEVPLAPKLSGQDWEESLQDQVELFIGGGG</sequence>
<keyword evidence="2" id="KW-1185">Reference proteome</keyword>